<feature type="transmembrane region" description="Helical" evidence="7">
    <location>
        <begin position="20"/>
        <end position="44"/>
    </location>
</feature>
<dbReference type="Gene3D" id="1.20.1250.20">
    <property type="entry name" value="MFS general substrate transporter like domains"/>
    <property type="match status" value="1"/>
</dbReference>
<evidence type="ECO:0000256" key="3">
    <source>
        <dbReference type="ARBA" id="ARBA00022475"/>
    </source>
</evidence>
<dbReference type="Pfam" id="PF07690">
    <property type="entry name" value="MFS_1"/>
    <property type="match status" value="1"/>
</dbReference>
<comment type="caution">
    <text evidence="8">The sequence shown here is derived from an EMBL/GenBank/DDBJ whole genome shotgun (WGS) entry which is preliminary data.</text>
</comment>
<evidence type="ECO:0000256" key="4">
    <source>
        <dbReference type="ARBA" id="ARBA00022692"/>
    </source>
</evidence>
<dbReference type="PANTHER" id="PTHR43266:SF2">
    <property type="entry name" value="MAJOR FACILITATOR SUPERFAMILY (MFS) PROFILE DOMAIN-CONTAINING PROTEIN"/>
    <property type="match status" value="1"/>
</dbReference>
<protein>
    <recommendedName>
        <fullName evidence="10">Major facilitator superfamily (MFS) profile domain-containing protein</fullName>
    </recommendedName>
</protein>
<feature type="transmembrane region" description="Helical" evidence="7">
    <location>
        <begin position="162"/>
        <end position="187"/>
    </location>
</feature>
<accession>A0A074LNQ8</accession>
<dbReference type="AlphaFoldDB" id="A0A074LNQ8"/>
<dbReference type="CDD" id="cd06173">
    <property type="entry name" value="MFS_MefA_like"/>
    <property type="match status" value="1"/>
</dbReference>
<dbReference type="InterPro" id="IPR036259">
    <property type="entry name" value="MFS_trans_sf"/>
</dbReference>
<dbReference type="GO" id="GO:0022857">
    <property type="term" value="F:transmembrane transporter activity"/>
    <property type="evidence" value="ECO:0007669"/>
    <property type="project" value="InterPro"/>
</dbReference>
<keyword evidence="4 7" id="KW-0812">Transmembrane</keyword>
<dbReference type="eggNOG" id="COG0477">
    <property type="taxonomic scope" value="Bacteria"/>
</dbReference>
<organism evidence="8 9">
    <name type="scientific">Tumebacillus flagellatus</name>
    <dbReference type="NCBI Taxonomy" id="1157490"/>
    <lineage>
        <taxon>Bacteria</taxon>
        <taxon>Bacillati</taxon>
        <taxon>Bacillota</taxon>
        <taxon>Bacilli</taxon>
        <taxon>Bacillales</taxon>
        <taxon>Alicyclobacillaceae</taxon>
        <taxon>Tumebacillus</taxon>
    </lineage>
</organism>
<feature type="transmembrane region" description="Helical" evidence="7">
    <location>
        <begin position="289"/>
        <end position="309"/>
    </location>
</feature>
<keyword evidence="6 7" id="KW-0472">Membrane</keyword>
<dbReference type="STRING" id="1157490.EL26_14305"/>
<feature type="transmembrane region" description="Helical" evidence="7">
    <location>
        <begin position="222"/>
        <end position="242"/>
    </location>
</feature>
<comment type="subcellular location">
    <subcellularLocation>
        <location evidence="1">Cell membrane</location>
        <topology evidence="1">Multi-pass membrane protein</topology>
    </subcellularLocation>
</comment>
<evidence type="ECO:0000256" key="7">
    <source>
        <dbReference type="SAM" id="Phobius"/>
    </source>
</evidence>
<keyword evidence="3" id="KW-1003">Cell membrane</keyword>
<evidence type="ECO:0000256" key="1">
    <source>
        <dbReference type="ARBA" id="ARBA00004651"/>
    </source>
</evidence>
<dbReference type="Proteomes" id="UP000027931">
    <property type="component" value="Unassembled WGS sequence"/>
</dbReference>
<feature type="transmembrane region" description="Helical" evidence="7">
    <location>
        <begin position="315"/>
        <end position="341"/>
    </location>
</feature>
<dbReference type="OrthoDB" id="9775268at2"/>
<dbReference type="GO" id="GO:0005886">
    <property type="term" value="C:plasma membrane"/>
    <property type="evidence" value="ECO:0007669"/>
    <property type="project" value="UniProtKB-SubCell"/>
</dbReference>
<evidence type="ECO:0000256" key="6">
    <source>
        <dbReference type="ARBA" id="ARBA00023136"/>
    </source>
</evidence>
<name>A0A074LNQ8_9BACL</name>
<evidence type="ECO:0000256" key="2">
    <source>
        <dbReference type="ARBA" id="ARBA00022448"/>
    </source>
</evidence>
<proteinExistence type="predicted"/>
<dbReference type="InterPro" id="IPR011701">
    <property type="entry name" value="MFS"/>
</dbReference>
<feature type="transmembrane region" description="Helical" evidence="7">
    <location>
        <begin position="361"/>
        <end position="380"/>
    </location>
</feature>
<gene>
    <name evidence="8" type="ORF">EL26_14305</name>
</gene>
<reference evidence="8 9" key="1">
    <citation type="journal article" date="2013" name="Int. J. Syst. Evol. Microbiol.">
        <title>Tumebacillus flagellatus sp. nov., an alpha-amylase/pullulanase-producing bacterium isolated from cassava wastewater.</title>
        <authorList>
            <person name="Wang Q."/>
            <person name="Xie N."/>
            <person name="Qin Y."/>
            <person name="Shen N."/>
            <person name="Zhu J."/>
            <person name="Mi H."/>
            <person name="Huang R."/>
        </authorList>
    </citation>
    <scope>NUCLEOTIDE SEQUENCE [LARGE SCALE GENOMIC DNA]</scope>
    <source>
        <strain evidence="8 9">GST4</strain>
    </source>
</reference>
<feature type="transmembrane region" description="Helical" evidence="7">
    <location>
        <begin position="50"/>
        <end position="73"/>
    </location>
</feature>
<dbReference type="RefSeq" id="WP_038089741.1">
    <property type="nucleotide sequence ID" value="NZ_JMIR01000019.1"/>
</dbReference>
<keyword evidence="2" id="KW-0813">Transport</keyword>
<dbReference type="SUPFAM" id="SSF103473">
    <property type="entry name" value="MFS general substrate transporter"/>
    <property type="match status" value="1"/>
</dbReference>
<feature type="transmembrane region" description="Helical" evidence="7">
    <location>
        <begin position="262"/>
        <end position="282"/>
    </location>
</feature>
<dbReference type="EMBL" id="JMIR01000019">
    <property type="protein sequence ID" value="KEO82734.1"/>
    <property type="molecule type" value="Genomic_DNA"/>
</dbReference>
<sequence>MEKAEAPQSLWKNSIFTKMFLSYSISSFGDWFDMTALMILFSYTWHANSFLVALVPISYALPSILLGQLAGVYADRWRKLPVMIATDVIRALLTLALLWAGDPYLALPIMLLRATASIFNTPAQQALLRKTVAEEHLLKASTLIGMVMQIAKVAGPLLGATLIALFSVQICLVINVVSFFISALILVSAGRVPEPGMETAQETAAAKSSVFTAWKDGWSTLFSIRVLYMSFVFYLVGFFTLQMVDSQFGVLLRTLVPDSSSLLGYVIATVGFGMFCVGGVLSSRKNMKSFGWTLTVGCLLTGVSFGGFGKLPIGSAAWVVLLCAFLGGIGVGLTIIGFSFLRQRETPPETMGRITGITNSLTSGVVILGPMVGGLLIGSIGVSSAFWITGCIMFAVGALGVLFQRRIWGGDERS</sequence>
<dbReference type="PANTHER" id="PTHR43266">
    <property type="entry name" value="MACROLIDE-EFFLUX PROTEIN"/>
    <property type="match status" value="1"/>
</dbReference>
<keyword evidence="5 7" id="KW-1133">Transmembrane helix</keyword>
<evidence type="ECO:0008006" key="10">
    <source>
        <dbReference type="Google" id="ProtNLM"/>
    </source>
</evidence>
<evidence type="ECO:0000256" key="5">
    <source>
        <dbReference type="ARBA" id="ARBA00022989"/>
    </source>
</evidence>
<feature type="transmembrane region" description="Helical" evidence="7">
    <location>
        <begin position="386"/>
        <end position="403"/>
    </location>
</feature>
<keyword evidence="9" id="KW-1185">Reference proteome</keyword>
<evidence type="ECO:0000313" key="8">
    <source>
        <dbReference type="EMBL" id="KEO82734.1"/>
    </source>
</evidence>
<evidence type="ECO:0000313" key="9">
    <source>
        <dbReference type="Proteomes" id="UP000027931"/>
    </source>
</evidence>